<keyword evidence="2" id="KW-1185">Reference proteome</keyword>
<sequence length="261" mass="28137">MFNPLILILRAGTLFLLFITLSVHGMQLPPAARYWHGSVFGELYRDAVSSGANPALLATSKGGVAAFTTQPFGMAGIPLYTAAVVFPAGNTGVGLQVMQFGNAYWRQQDISGGMGIGLGELLQAGVQFGYRSKSVVQYGSSGQIMAGAGFRWKPTKQWTSAVQVIKGDYIQYFAGLGWQPTDDFLFSVEGSNTKDKKYYGTVQVLSRLVPALALQLAVTGLPAYLQTLVLITVRQLRIDVGAALHQQLGLTPSITLVWQKQ</sequence>
<dbReference type="OrthoDB" id="664260at2"/>
<evidence type="ECO:0000313" key="1">
    <source>
        <dbReference type="EMBL" id="SHM07748.1"/>
    </source>
</evidence>
<proteinExistence type="predicted"/>
<reference evidence="1 2" key="1">
    <citation type="submission" date="2016-11" db="EMBL/GenBank/DDBJ databases">
        <authorList>
            <person name="Jaros S."/>
            <person name="Januszkiewicz K."/>
            <person name="Wedrychowicz H."/>
        </authorList>
    </citation>
    <scope>NUCLEOTIDE SEQUENCE [LARGE SCALE GENOMIC DNA]</scope>
    <source>
        <strain evidence="1 2">DSM 27406</strain>
    </source>
</reference>
<gene>
    <name evidence="1" type="ORF">SAMN05444266_106282</name>
</gene>
<dbReference type="AlphaFoldDB" id="A0A1M7FVC9"/>
<protein>
    <recommendedName>
        <fullName evidence="3">Type IX secretion system membrane protein, PorP/SprF family</fullName>
    </recommendedName>
</protein>
<evidence type="ECO:0008006" key="3">
    <source>
        <dbReference type="Google" id="ProtNLM"/>
    </source>
</evidence>
<dbReference type="EMBL" id="FRBL01000006">
    <property type="protein sequence ID" value="SHM07748.1"/>
    <property type="molecule type" value="Genomic_DNA"/>
</dbReference>
<dbReference type="Proteomes" id="UP000184420">
    <property type="component" value="Unassembled WGS sequence"/>
</dbReference>
<name>A0A1M7FVC9_9BACT</name>
<organism evidence="1 2">
    <name type="scientific">Chitinophaga jiangningensis</name>
    <dbReference type="NCBI Taxonomy" id="1419482"/>
    <lineage>
        <taxon>Bacteria</taxon>
        <taxon>Pseudomonadati</taxon>
        <taxon>Bacteroidota</taxon>
        <taxon>Chitinophagia</taxon>
        <taxon>Chitinophagales</taxon>
        <taxon>Chitinophagaceae</taxon>
        <taxon>Chitinophaga</taxon>
    </lineage>
</organism>
<accession>A0A1M7FVC9</accession>
<dbReference type="RefSeq" id="WP_143159977.1">
    <property type="nucleotide sequence ID" value="NZ_FRBL01000006.1"/>
</dbReference>
<dbReference type="STRING" id="1419482.SAMN05444266_106282"/>
<evidence type="ECO:0000313" key="2">
    <source>
        <dbReference type="Proteomes" id="UP000184420"/>
    </source>
</evidence>